<comment type="caution">
    <text evidence="2">The sequence shown here is derived from an EMBL/GenBank/DDBJ whole genome shotgun (WGS) entry which is preliminary data.</text>
</comment>
<gene>
    <name evidence="2" type="ORF">A3841_08045</name>
</gene>
<dbReference type="AlphaFoldDB" id="A0A1Q5PIA4"/>
<name>A0A1Q5PIA4_9BACT</name>
<dbReference type="EMBL" id="LVWA01000002">
    <property type="protein sequence ID" value="OKL41948.1"/>
    <property type="molecule type" value="Genomic_DNA"/>
</dbReference>
<evidence type="ECO:0000313" key="2">
    <source>
        <dbReference type="EMBL" id="OKL41948.1"/>
    </source>
</evidence>
<reference evidence="2 3" key="1">
    <citation type="submission" date="2016-03" db="EMBL/GenBank/DDBJ databases">
        <title>Genome sequence of Pontibacter sp. nov., of the family cytophagaceae, isolated from marine sediment of the Yellow Sea, China.</title>
        <authorList>
            <person name="Zhang G."/>
            <person name="Zhang R."/>
        </authorList>
    </citation>
    <scope>NUCLEOTIDE SEQUENCE [LARGE SCALE GENOMIC DNA]</scope>
    <source>
        <strain evidence="2 3">S10-8</strain>
    </source>
</reference>
<organism evidence="2 3">
    <name type="scientific">Pontibacter flavimaris</name>
    <dbReference type="NCBI Taxonomy" id="1797110"/>
    <lineage>
        <taxon>Bacteria</taxon>
        <taxon>Pseudomonadati</taxon>
        <taxon>Bacteroidota</taxon>
        <taxon>Cytophagia</taxon>
        <taxon>Cytophagales</taxon>
        <taxon>Hymenobacteraceae</taxon>
        <taxon>Pontibacter</taxon>
    </lineage>
</organism>
<proteinExistence type="predicted"/>
<feature type="compositionally biased region" description="Basic and acidic residues" evidence="1">
    <location>
        <begin position="1"/>
        <end position="10"/>
    </location>
</feature>
<dbReference type="Proteomes" id="UP000186551">
    <property type="component" value="Unassembled WGS sequence"/>
</dbReference>
<evidence type="ECO:0000313" key="3">
    <source>
        <dbReference type="Proteomes" id="UP000186551"/>
    </source>
</evidence>
<evidence type="ECO:0000256" key="1">
    <source>
        <dbReference type="SAM" id="MobiDB-lite"/>
    </source>
</evidence>
<protein>
    <submittedName>
        <fullName evidence="2">Uncharacterized protein</fullName>
    </submittedName>
</protein>
<keyword evidence="3" id="KW-1185">Reference proteome</keyword>
<feature type="region of interest" description="Disordered" evidence="1">
    <location>
        <begin position="1"/>
        <end position="28"/>
    </location>
</feature>
<sequence>MRQPEVRGQEKLPAPSGKTSPLGLESTKAGGATVGIWELEDQRQLERIACLKWKEAAAMESINDMYNNYSQSKRSKISLCSLPTRSFQDDKKGESGLYT</sequence>
<accession>A0A1Q5PIA4</accession>